<protein>
    <submittedName>
        <fullName evidence="4">Fumarate hydratase</fullName>
    </submittedName>
</protein>
<dbReference type="AlphaFoldDB" id="A0A937W6C9"/>
<reference evidence="4" key="1">
    <citation type="submission" date="2019-03" db="EMBL/GenBank/DDBJ databases">
        <title>Lake Tanganyika Metagenome-Assembled Genomes (MAGs).</title>
        <authorList>
            <person name="Tran P."/>
        </authorList>
    </citation>
    <scope>NUCLEOTIDE SEQUENCE</scope>
    <source>
        <strain evidence="4">K_DeepCast_65m_m2_066</strain>
    </source>
</reference>
<evidence type="ECO:0000259" key="3">
    <source>
        <dbReference type="Pfam" id="PF05683"/>
    </source>
</evidence>
<feature type="non-terminal residue" evidence="4">
    <location>
        <position position="185"/>
    </location>
</feature>
<organism evidence="4 5">
    <name type="scientific">Tectimicrobiota bacterium</name>
    <dbReference type="NCBI Taxonomy" id="2528274"/>
    <lineage>
        <taxon>Bacteria</taxon>
        <taxon>Pseudomonadati</taxon>
        <taxon>Nitrospinota/Tectimicrobiota group</taxon>
        <taxon>Candidatus Tectimicrobiota</taxon>
    </lineage>
</organism>
<dbReference type="GO" id="GO:0016836">
    <property type="term" value="F:hydro-lyase activity"/>
    <property type="evidence" value="ECO:0007669"/>
    <property type="project" value="InterPro"/>
</dbReference>
<dbReference type="PANTHER" id="PTHR43351:SF2">
    <property type="entry name" value="L(+)-TARTRATE DEHYDRATASE SUBUNIT BETA-RELATED"/>
    <property type="match status" value="1"/>
</dbReference>
<comment type="caution">
    <text evidence="4">The sequence shown here is derived from an EMBL/GenBank/DDBJ whole genome shotgun (WGS) entry which is preliminary data.</text>
</comment>
<dbReference type="Pfam" id="PF05683">
    <property type="entry name" value="Fumerase_C"/>
    <property type="match status" value="1"/>
</dbReference>
<gene>
    <name evidence="4" type="ORF">FJZ47_21095</name>
</gene>
<evidence type="ECO:0000313" key="5">
    <source>
        <dbReference type="Proteomes" id="UP000712673"/>
    </source>
</evidence>
<comment type="similarity">
    <text evidence="1">Belongs to the class-I fumarase family.</text>
</comment>
<dbReference type="InterPro" id="IPR036660">
    <property type="entry name" value="Fe-S_hydroAse_TtdB_cat_sf"/>
</dbReference>
<evidence type="ECO:0000313" key="4">
    <source>
        <dbReference type="EMBL" id="MBM3226269.1"/>
    </source>
</evidence>
<evidence type="ECO:0000256" key="1">
    <source>
        <dbReference type="ARBA" id="ARBA00008876"/>
    </source>
</evidence>
<dbReference type="PANTHER" id="PTHR43351">
    <property type="entry name" value="L(+)-TARTRATE DEHYDRATASE SUBUNIT BETA"/>
    <property type="match status" value="1"/>
</dbReference>
<proteinExistence type="inferred from homology"/>
<accession>A0A937W6C9</accession>
<dbReference type="EMBL" id="VGLS01000846">
    <property type="protein sequence ID" value="MBM3226269.1"/>
    <property type="molecule type" value="Genomic_DNA"/>
</dbReference>
<sequence>MQQQQGVREVQVQLPLTTEAIQPLRLGDAVFLNGLVFTGREGVYQQIFERGLEPPFDIRNTCNATFHCSPAVSEPSPGVFNISAVTATASFRFAKHVPLLLERYGVRAVIGKGGMQEDVYQSAFRRHGAIYLTTVGYGIGAIYGRGIRRVKDVFWKDELGLAQAIWVLEVENFGPFLVECDAEGR</sequence>
<name>A0A937W6C9_UNCTE</name>
<dbReference type="InterPro" id="IPR004647">
    <property type="entry name" value="Fe-S_hydro-lyase_TtdB-typ_cat"/>
</dbReference>
<feature type="domain" description="Fe-S hydro-lyase tartrate dehydratase beta-type catalytic" evidence="3">
    <location>
        <begin position="3"/>
        <end position="184"/>
    </location>
</feature>
<evidence type="ECO:0000256" key="2">
    <source>
        <dbReference type="ARBA" id="ARBA00023239"/>
    </source>
</evidence>
<dbReference type="SUPFAM" id="SSF117457">
    <property type="entry name" value="FumA C-terminal domain-like"/>
    <property type="match status" value="1"/>
</dbReference>
<dbReference type="Gene3D" id="3.20.130.10">
    <property type="entry name" value="Fe-S hydro-lyase, tartrate dehydratase beta-type, catalytic domain"/>
    <property type="match status" value="1"/>
</dbReference>
<keyword evidence="2" id="KW-0456">Lyase</keyword>
<dbReference type="Proteomes" id="UP000712673">
    <property type="component" value="Unassembled WGS sequence"/>
</dbReference>